<reference evidence="2 3" key="1">
    <citation type="submission" date="2020-04" db="EMBL/GenBank/DDBJ databases">
        <title>Hymenobacter polaris sp. nov., isolated from Arctic soil.</title>
        <authorList>
            <person name="Dahal R.H."/>
        </authorList>
    </citation>
    <scope>NUCLEOTIDE SEQUENCE [LARGE SCALE GENOMIC DNA]</scope>
    <source>
        <strain evidence="2 3">RP-2-7</strain>
    </source>
</reference>
<comment type="caution">
    <text evidence="2">The sequence shown here is derived from an EMBL/GenBank/DDBJ whole genome shotgun (WGS) entry which is preliminary data.</text>
</comment>
<evidence type="ECO:0000313" key="3">
    <source>
        <dbReference type="Proteomes" id="UP000559626"/>
    </source>
</evidence>
<organism evidence="2 3">
    <name type="scientific">Hymenobacter polaris</name>
    <dbReference type="NCBI Taxonomy" id="2682546"/>
    <lineage>
        <taxon>Bacteria</taxon>
        <taxon>Pseudomonadati</taxon>
        <taxon>Bacteroidota</taxon>
        <taxon>Cytophagia</taxon>
        <taxon>Cytophagales</taxon>
        <taxon>Hymenobacteraceae</taxon>
        <taxon>Hymenobacter</taxon>
    </lineage>
</organism>
<dbReference type="GO" id="GO:0003677">
    <property type="term" value="F:DNA binding"/>
    <property type="evidence" value="ECO:0007669"/>
    <property type="project" value="InterPro"/>
</dbReference>
<accession>A0A7Y0FM63</accession>
<dbReference type="AlphaFoldDB" id="A0A7Y0FM63"/>
<dbReference type="Pfam" id="PF05225">
    <property type="entry name" value="HTH_psq"/>
    <property type="match status" value="1"/>
</dbReference>
<evidence type="ECO:0000259" key="1">
    <source>
        <dbReference type="Pfam" id="PF05225"/>
    </source>
</evidence>
<evidence type="ECO:0000313" key="2">
    <source>
        <dbReference type="EMBL" id="NML65176.1"/>
    </source>
</evidence>
<keyword evidence="3" id="KW-1185">Reference proteome</keyword>
<dbReference type="EMBL" id="JABBGH010000001">
    <property type="protein sequence ID" value="NML65176.1"/>
    <property type="molecule type" value="Genomic_DNA"/>
</dbReference>
<dbReference type="Proteomes" id="UP000559626">
    <property type="component" value="Unassembled WGS sequence"/>
</dbReference>
<sequence length="54" mass="6256">MLQVVVDDPRHPAAKKVFLAAVSRLKAAKKMSVQRACQHFGLSRQSFYQRRDRE</sequence>
<feature type="domain" description="HTH psq-type" evidence="1">
    <location>
        <begin position="21"/>
        <end position="51"/>
    </location>
</feature>
<proteinExistence type="predicted"/>
<protein>
    <recommendedName>
        <fullName evidence="1">HTH psq-type domain-containing protein</fullName>
    </recommendedName>
</protein>
<dbReference type="InterPro" id="IPR007889">
    <property type="entry name" value="HTH_Psq"/>
</dbReference>
<gene>
    <name evidence="2" type="ORF">HHL22_08165</name>
</gene>
<name>A0A7Y0FM63_9BACT</name>